<dbReference type="EMBL" id="JAUTDP010000002">
    <property type="protein sequence ID" value="KAK3402320.1"/>
    <property type="molecule type" value="Genomic_DNA"/>
</dbReference>
<evidence type="ECO:0000256" key="1">
    <source>
        <dbReference type="SAM" id="MobiDB-lite"/>
    </source>
</evidence>
<reference evidence="3" key="2">
    <citation type="submission" date="2023-07" db="EMBL/GenBank/DDBJ databases">
        <authorList>
            <consortium name="Lawrence Berkeley National Laboratory"/>
            <person name="Haridas S."/>
            <person name="Hensen N."/>
            <person name="Bonometti L."/>
            <person name="Westerberg I."/>
            <person name="Brannstrom I.O."/>
            <person name="Guillou S."/>
            <person name="Cros-Aarteil S."/>
            <person name="Calhoun S."/>
            <person name="Kuo A."/>
            <person name="Mondo S."/>
            <person name="Pangilinan J."/>
            <person name="Riley R."/>
            <person name="LaButti K."/>
            <person name="Andreopoulos B."/>
            <person name="Lipzen A."/>
            <person name="Chen C."/>
            <person name="Yanf M."/>
            <person name="Daum C."/>
            <person name="Ng V."/>
            <person name="Clum A."/>
            <person name="Steindorff A."/>
            <person name="Ohm R."/>
            <person name="Martin F."/>
            <person name="Silar P."/>
            <person name="Natvig D."/>
            <person name="Lalanne C."/>
            <person name="Gautier V."/>
            <person name="Ament-velasquez S.L."/>
            <person name="Kruys A."/>
            <person name="Hutchinson M.I."/>
            <person name="Powell A.J."/>
            <person name="Barry K."/>
            <person name="Miller A.N."/>
            <person name="Grigoriev I.V."/>
            <person name="Debuchy R."/>
            <person name="Gladieux P."/>
            <person name="Thoren M.H."/>
            <person name="Johannesson H."/>
        </authorList>
    </citation>
    <scope>NUCLEOTIDE SEQUENCE</scope>
    <source>
        <strain evidence="3">FGSC 1904</strain>
    </source>
</reference>
<evidence type="ECO:0000313" key="3">
    <source>
        <dbReference type="EMBL" id="KAK3402320.1"/>
    </source>
</evidence>
<gene>
    <name evidence="3" type="ORF">B0T20DRAFT_390215</name>
</gene>
<dbReference type="Pfam" id="PF11374">
    <property type="entry name" value="DUF3176"/>
    <property type="match status" value="1"/>
</dbReference>
<feature type="transmembrane region" description="Helical" evidence="2">
    <location>
        <begin position="126"/>
        <end position="149"/>
    </location>
</feature>
<reference evidence="3" key="1">
    <citation type="journal article" date="2023" name="Mol. Phylogenet. Evol.">
        <title>Genome-scale phylogeny and comparative genomics of the fungal order Sordariales.</title>
        <authorList>
            <person name="Hensen N."/>
            <person name="Bonometti L."/>
            <person name="Westerberg I."/>
            <person name="Brannstrom I.O."/>
            <person name="Guillou S."/>
            <person name="Cros-Aarteil S."/>
            <person name="Calhoun S."/>
            <person name="Haridas S."/>
            <person name="Kuo A."/>
            <person name="Mondo S."/>
            <person name="Pangilinan J."/>
            <person name="Riley R."/>
            <person name="LaButti K."/>
            <person name="Andreopoulos B."/>
            <person name="Lipzen A."/>
            <person name="Chen C."/>
            <person name="Yan M."/>
            <person name="Daum C."/>
            <person name="Ng V."/>
            <person name="Clum A."/>
            <person name="Steindorff A."/>
            <person name="Ohm R.A."/>
            <person name="Martin F."/>
            <person name="Silar P."/>
            <person name="Natvig D.O."/>
            <person name="Lalanne C."/>
            <person name="Gautier V."/>
            <person name="Ament-Velasquez S.L."/>
            <person name="Kruys A."/>
            <person name="Hutchinson M.I."/>
            <person name="Powell A.J."/>
            <person name="Barry K."/>
            <person name="Miller A.N."/>
            <person name="Grigoriev I.V."/>
            <person name="Debuchy R."/>
            <person name="Gladieux P."/>
            <person name="Hiltunen Thoren M."/>
            <person name="Johannesson H."/>
        </authorList>
    </citation>
    <scope>NUCLEOTIDE SEQUENCE</scope>
    <source>
        <strain evidence="3">FGSC 1904</strain>
    </source>
</reference>
<organism evidence="3 4">
    <name type="scientific">Sordaria brevicollis</name>
    <dbReference type="NCBI Taxonomy" id="83679"/>
    <lineage>
        <taxon>Eukaryota</taxon>
        <taxon>Fungi</taxon>
        <taxon>Dikarya</taxon>
        <taxon>Ascomycota</taxon>
        <taxon>Pezizomycotina</taxon>
        <taxon>Sordariomycetes</taxon>
        <taxon>Sordariomycetidae</taxon>
        <taxon>Sordariales</taxon>
        <taxon>Sordariaceae</taxon>
        <taxon>Sordaria</taxon>
    </lineage>
</organism>
<protein>
    <submittedName>
        <fullName evidence="3">Uncharacterized protein</fullName>
    </submittedName>
</protein>
<dbReference type="PANTHER" id="PTHR37576">
    <property type="entry name" value="DEFECT AT LOW TEMPERATURE PROTEIN 1"/>
    <property type="match status" value="1"/>
</dbReference>
<sequence length="723" mass="80204">MASSGTRAITEYVPPLSGHTALHDEEKVPLQDSLPSSTENFQSSRDLPEQVSLGQQPYAGEDRFVSAPDGKYIWSSGVFRRFPHLGVLPLLLNMVCTGAAIATVLYSDGGLVSEWSGVMQPPVLLAYTSTAANMLLGIAFACGCSICFWTQALGGEMPVTSLHHHWEGASSFLGALSALTRRKAVRLSLVSVLVTVSSLLRGPLMQRASSVQTRELSLPGTVDVEVYPGIRLDDSVFSRVPGPQADGRLTFPMILRGYRFKDPIVIPGAENCKNCSLTVKALGFERSNCSVTESTLPEAEQWMSYGELSESFLQTRIFQIHIRSEILEDMNSATPKRYLSDYSTLNITVTRKVSHGWEAKLLTQSCLIIPSIVSYALIVDRGNTTLASTSWRDDAVLTNVHATLAWTGLMEDKEWELISMESNFQIMLLDMQRLGAELWESQTNVTVHLWHNGRRESDAPPRVDLDYSGLAGYLYAQEYPGRLDRYVNCCGPTFDDPMDDIINSYREIAFRMSILEAAANKRNITNANTTESDSHPWSITSQSVDYVSDQVRVEYKANFPALALALAISLLGPLATLTLFWGYWRLGREFSMSPIELANAFIVRGLMLPVSETGATSYAKSQGSEDHYRQISLHGQDQHQSHDQKQLATLLASCSSNASAKEIAKHCAGKPHHDRWWNTFFRSRRREPRVQYGVLESTGQLGFAVADEQGVIHARKPREGEML</sequence>
<evidence type="ECO:0000313" key="4">
    <source>
        <dbReference type="Proteomes" id="UP001281003"/>
    </source>
</evidence>
<accession>A0AAE0PLV3</accession>
<comment type="caution">
    <text evidence="3">The sequence shown here is derived from an EMBL/GenBank/DDBJ whole genome shotgun (WGS) entry which is preliminary data.</text>
</comment>
<keyword evidence="2" id="KW-0472">Membrane</keyword>
<keyword evidence="2" id="KW-1133">Transmembrane helix</keyword>
<evidence type="ECO:0000256" key="2">
    <source>
        <dbReference type="SAM" id="Phobius"/>
    </source>
</evidence>
<dbReference type="InterPro" id="IPR021514">
    <property type="entry name" value="DUF3176"/>
</dbReference>
<feature type="transmembrane region" description="Helical" evidence="2">
    <location>
        <begin position="561"/>
        <end position="584"/>
    </location>
</feature>
<dbReference type="AlphaFoldDB" id="A0AAE0PLV3"/>
<dbReference type="Proteomes" id="UP001281003">
    <property type="component" value="Unassembled WGS sequence"/>
</dbReference>
<feature type="transmembrane region" description="Helical" evidence="2">
    <location>
        <begin position="85"/>
        <end position="106"/>
    </location>
</feature>
<feature type="compositionally biased region" description="Polar residues" evidence="1">
    <location>
        <begin position="33"/>
        <end position="45"/>
    </location>
</feature>
<keyword evidence="2" id="KW-0812">Transmembrane</keyword>
<proteinExistence type="predicted"/>
<keyword evidence="4" id="KW-1185">Reference proteome</keyword>
<name>A0AAE0PLV3_SORBR</name>
<feature type="region of interest" description="Disordered" evidence="1">
    <location>
        <begin position="28"/>
        <end position="48"/>
    </location>
</feature>
<dbReference type="PANTHER" id="PTHR37576:SF2">
    <property type="entry name" value="DEFECT AT LOW TEMPERATURE PROTEIN 1"/>
    <property type="match status" value="1"/>
</dbReference>